<sequence length="375" mass="38144">MTSPLSRRGALIAGAAALAAGLGPAASGAAARAPEIMRPRFSALSPQQRAGQCVIHSYPGLTPPASLMKAIKEGRTAGVIFFGENIESLSQIESVINQMNAAHASSPVTAPLLLMTDQEGGMIRRLPGEPVMSAKDVGASADPHQWADFTGSGAGLNLAGIGMNVNLAPVLDVYRKNGDFTDQYERSYSNSAAEVASCGKTFITAQQAVGVAATAKHFPGLGPATASQNTDLRPVTITTSAATLRSVDEAPYKDAIAAGTKLVMLSWAIYTALDSSRPAGLSPTVIGELRNRLGYTGVTITDALEAGALTSFGSTSQVAVKAAAAGMDLLLCSSRSVAQGDEAVTALSDALGTGALDAAAFEAAAARVNALRAGL</sequence>
<dbReference type="Pfam" id="PF00933">
    <property type="entry name" value="Glyco_hydro_3"/>
    <property type="match status" value="1"/>
</dbReference>
<gene>
    <name evidence="6" type="ORF">P8A18_24870</name>
</gene>
<keyword evidence="2 6" id="KW-0378">Hydrolase</keyword>
<dbReference type="InterPro" id="IPR006311">
    <property type="entry name" value="TAT_signal"/>
</dbReference>
<dbReference type="Gene3D" id="3.20.20.300">
    <property type="entry name" value="Glycoside hydrolase, family 3, N-terminal domain"/>
    <property type="match status" value="1"/>
</dbReference>
<dbReference type="PANTHER" id="PTHR30480:SF14">
    <property type="entry name" value="HYDROLASE, PUTATIVE (AFU_ORTHOLOGUE AFUA_4G13770)-RELATED"/>
    <property type="match status" value="1"/>
</dbReference>
<evidence type="ECO:0000256" key="3">
    <source>
        <dbReference type="ARBA" id="ARBA00023295"/>
    </source>
</evidence>
<proteinExistence type="inferred from homology"/>
<feature type="chain" id="PRO_5047549501" evidence="4">
    <location>
        <begin position="26"/>
        <end position="375"/>
    </location>
</feature>
<dbReference type="GO" id="GO:0016787">
    <property type="term" value="F:hydrolase activity"/>
    <property type="evidence" value="ECO:0007669"/>
    <property type="project" value="UniProtKB-KW"/>
</dbReference>
<dbReference type="SUPFAM" id="SSF51445">
    <property type="entry name" value="(Trans)glycosidases"/>
    <property type="match status" value="1"/>
</dbReference>
<dbReference type="InterPro" id="IPR017853">
    <property type="entry name" value="GH"/>
</dbReference>
<evidence type="ECO:0000313" key="6">
    <source>
        <dbReference type="EMBL" id="WLQ36461.1"/>
    </source>
</evidence>
<keyword evidence="4" id="KW-0732">Signal</keyword>
<dbReference type="EMBL" id="CP120997">
    <property type="protein sequence ID" value="WLQ36461.1"/>
    <property type="molecule type" value="Genomic_DNA"/>
</dbReference>
<dbReference type="InterPro" id="IPR001764">
    <property type="entry name" value="Glyco_hydro_3_N"/>
</dbReference>
<evidence type="ECO:0000313" key="7">
    <source>
        <dbReference type="Proteomes" id="UP001239522"/>
    </source>
</evidence>
<evidence type="ECO:0000256" key="1">
    <source>
        <dbReference type="ARBA" id="ARBA00005336"/>
    </source>
</evidence>
<dbReference type="RefSeq" id="WP_306057777.1">
    <property type="nucleotide sequence ID" value="NZ_CP120997.1"/>
</dbReference>
<dbReference type="PANTHER" id="PTHR30480">
    <property type="entry name" value="BETA-HEXOSAMINIDASE-RELATED"/>
    <property type="match status" value="1"/>
</dbReference>
<organism evidence="6 7">
    <name type="scientific">Streptomyces castrisilvae</name>
    <dbReference type="NCBI Taxonomy" id="3033811"/>
    <lineage>
        <taxon>Bacteria</taxon>
        <taxon>Bacillati</taxon>
        <taxon>Actinomycetota</taxon>
        <taxon>Actinomycetes</taxon>
        <taxon>Kitasatosporales</taxon>
        <taxon>Streptomycetaceae</taxon>
        <taxon>Streptomyces</taxon>
    </lineage>
</organism>
<keyword evidence="3" id="KW-0326">Glycosidase</keyword>
<evidence type="ECO:0000256" key="4">
    <source>
        <dbReference type="SAM" id="SignalP"/>
    </source>
</evidence>
<feature type="signal peptide" evidence="4">
    <location>
        <begin position="1"/>
        <end position="25"/>
    </location>
</feature>
<dbReference type="PROSITE" id="PS51318">
    <property type="entry name" value="TAT"/>
    <property type="match status" value="1"/>
</dbReference>
<feature type="domain" description="Glycoside hydrolase family 3 N-terminal" evidence="5">
    <location>
        <begin position="66"/>
        <end position="370"/>
    </location>
</feature>
<reference evidence="6 7" key="1">
    <citation type="submission" date="2023-03" db="EMBL/GenBank/DDBJ databases">
        <title>Isolation and description of six Streptomyces strains from soil environments, able to metabolize different microbial glucans.</title>
        <authorList>
            <person name="Widen T."/>
            <person name="Larsbrink J."/>
        </authorList>
    </citation>
    <scope>NUCLEOTIDE SEQUENCE [LARGE SCALE GENOMIC DNA]</scope>
    <source>
        <strain evidence="6 7">Mut1</strain>
    </source>
</reference>
<evidence type="ECO:0000259" key="5">
    <source>
        <dbReference type="Pfam" id="PF00933"/>
    </source>
</evidence>
<accession>A0ABY9HQ70</accession>
<evidence type="ECO:0000256" key="2">
    <source>
        <dbReference type="ARBA" id="ARBA00022801"/>
    </source>
</evidence>
<dbReference type="Proteomes" id="UP001239522">
    <property type="component" value="Chromosome"/>
</dbReference>
<dbReference type="InterPro" id="IPR050226">
    <property type="entry name" value="NagZ_Beta-hexosaminidase"/>
</dbReference>
<comment type="similarity">
    <text evidence="1">Belongs to the glycosyl hydrolase 3 family.</text>
</comment>
<name>A0ABY9HQ70_9ACTN</name>
<dbReference type="InterPro" id="IPR036962">
    <property type="entry name" value="Glyco_hydro_3_N_sf"/>
</dbReference>
<keyword evidence="7" id="KW-1185">Reference proteome</keyword>
<protein>
    <submittedName>
        <fullName evidence="6">Glycoside hydrolase family 3 N-terminal domain-containing protein</fullName>
    </submittedName>
</protein>